<dbReference type="AlphaFoldDB" id="A0A9X9LMX0"/>
<gene>
    <name evidence="1" type="ORF">BN2614_LOCUS1</name>
</gene>
<name>A0A9X9LMX0_GULGU</name>
<sequence>ARVCSCVCACVRARVPREGEGQSLPQAPSSPPLFPALGCYAVSMAAASSDPTCTHHLEPIKSLSRRRAKF</sequence>
<reference evidence="1 2" key="1">
    <citation type="submission" date="2018-10" db="EMBL/GenBank/DDBJ databases">
        <authorList>
            <person name="Ekblom R."/>
            <person name="Jareborg N."/>
        </authorList>
    </citation>
    <scope>NUCLEOTIDE SEQUENCE [LARGE SCALE GENOMIC DNA]</scope>
    <source>
        <tissue evidence="1">Muscle</tissue>
    </source>
</reference>
<feature type="non-terminal residue" evidence="1">
    <location>
        <position position="1"/>
    </location>
</feature>
<accession>A0A9X9LMX0</accession>
<keyword evidence="2" id="KW-1185">Reference proteome</keyword>
<evidence type="ECO:0000313" key="2">
    <source>
        <dbReference type="Proteomes" id="UP000269945"/>
    </source>
</evidence>
<evidence type="ECO:0000313" key="1">
    <source>
        <dbReference type="EMBL" id="VCW77309.1"/>
    </source>
</evidence>
<organism evidence="1 2">
    <name type="scientific">Gulo gulo</name>
    <name type="common">Wolverine</name>
    <name type="synonym">Gluton</name>
    <dbReference type="NCBI Taxonomy" id="48420"/>
    <lineage>
        <taxon>Eukaryota</taxon>
        <taxon>Metazoa</taxon>
        <taxon>Chordata</taxon>
        <taxon>Craniata</taxon>
        <taxon>Vertebrata</taxon>
        <taxon>Euteleostomi</taxon>
        <taxon>Mammalia</taxon>
        <taxon>Eutheria</taxon>
        <taxon>Laurasiatheria</taxon>
        <taxon>Carnivora</taxon>
        <taxon>Caniformia</taxon>
        <taxon>Musteloidea</taxon>
        <taxon>Mustelidae</taxon>
        <taxon>Guloninae</taxon>
        <taxon>Gulo</taxon>
    </lineage>
</organism>
<proteinExistence type="predicted"/>
<comment type="caution">
    <text evidence="1">The sequence shown here is derived from an EMBL/GenBank/DDBJ whole genome shotgun (WGS) entry which is preliminary data.</text>
</comment>
<protein>
    <submittedName>
        <fullName evidence="1">Uncharacterized protein</fullName>
    </submittedName>
</protein>
<dbReference type="Proteomes" id="UP000269945">
    <property type="component" value="Unassembled WGS sequence"/>
</dbReference>
<dbReference type="EMBL" id="CYRY02008653">
    <property type="protein sequence ID" value="VCW77309.1"/>
    <property type="molecule type" value="Genomic_DNA"/>
</dbReference>